<dbReference type="SUPFAM" id="SSF50324">
    <property type="entry name" value="Inorganic pyrophosphatase"/>
    <property type="match status" value="1"/>
</dbReference>
<dbReference type="CDD" id="cd00412">
    <property type="entry name" value="pyrophosphatase"/>
    <property type="match status" value="1"/>
</dbReference>
<dbReference type="GO" id="GO:0004427">
    <property type="term" value="F:inorganic diphosphate phosphatase activity"/>
    <property type="evidence" value="ECO:0007669"/>
    <property type="project" value="UniProtKB-EC"/>
</dbReference>
<dbReference type="AlphaFoldDB" id="A0A7S2V803"/>
<evidence type="ECO:0000256" key="7">
    <source>
        <dbReference type="SAM" id="MobiDB-lite"/>
    </source>
</evidence>
<dbReference type="GO" id="GO:0005737">
    <property type="term" value="C:cytoplasm"/>
    <property type="evidence" value="ECO:0007669"/>
    <property type="project" value="InterPro"/>
</dbReference>
<feature type="compositionally biased region" description="Acidic residues" evidence="7">
    <location>
        <begin position="340"/>
        <end position="350"/>
    </location>
</feature>
<comment type="similarity">
    <text evidence="2">Belongs to the PPase family.</text>
</comment>
<gene>
    <name evidence="8" type="ORF">FJAP1339_LOCUS11952</name>
</gene>
<evidence type="ECO:0000256" key="4">
    <source>
        <dbReference type="ARBA" id="ARBA00022723"/>
    </source>
</evidence>
<dbReference type="PANTHER" id="PTHR10286">
    <property type="entry name" value="INORGANIC PYROPHOSPHATASE"/>
    <property type="match status" value="1"/>
</dbReference>
<dbReference type="GO" id="GO:0000287">
    <property type="term" value="F:magnesium ion binding"/>
    <property type="evidence" value="ECO:0007669"/>
    <property type="project" value="InterPro"/>
</dbReference>
<keyword evidence="4" id="KW-0479">Metal-binding</keyword>
<keyword evidence="6" id="KW-0460">Magnesium</keyword>
<proteinExistence type="inferred from homology"/>
<dbReference type="InterPro" id="IPR036649">
    <property type="entry name" value="Pyrophosphatase_sf"/>
</dbReference>
<dbReference type="EMBL" id="HBHR01023266">
    <property type="protein sequence ID" value="CAD9874695.1"/>
    <property type="molecule type" value="Transcribed_RNA"/>
</dbReference>
<protein>
    <recommendedName>
        <fullName evidence="3">inorganic diphosphatase</fullName>
        <ecNumber evidence="3">3.6.1.1</ecNumber>
    </recommendedName>
</protein>
<evidence type="ECO:0000313" key="8">
    <source>
        <dbReference type="EMBL" id="CAD9874695.1"/>
    </source>
</evidence>
<evidence type="ECO:0000256" key="5">
    <source>
        <dbReference type="ARBA" id="ARBA00022801"/>
    </source>
</evidence>
<evidence type="ECO:0000256" key="1">
    <source>
        <dbReference type="ARBA" id="ARBA00001946"/>
    </source>
</evidence>
<sequence>MESLSAPVDTLPPAPLVVPLADDTKAPIKRVDSSATLKRVLSSVKLEDNPVDGSMPQRRRSSGTLVTEEVGHADTLEYRIQHVELTDSEEKRVLSLWHDLPLYCTDEYGLRTGSLNFVCEIPRCSRKKYEIATDEPGNPIKQDEKKGQLRVFKKGDIFFNYGCFPRTWEDPDFVHPDVGVGGDNDPLDVCEIGIRIVPTAEVRQVKILGVLCLIDDGEADWKIIAIDETDRWAPELNDMDDVERLLPGVIGTIREWFRTYKVPDGKPENVFGLEERCMPKEYAMHVVAECHQAWKGLVTQQKPAKNLSVVNLKDLVMEADPSTDAPPQHQLDAYNAPAGDGDDEDGGIEF</sequence>
<dbReference type="PROSITE" id="PS00387">
    <property type="entry name" value="PPASE"/>
    <property type="match status" value="1"/>
</dbReference>
<comment type="cofactor">
    <cofactor evidence="1">
        <name>Mg(2+)</name>
        <dbReference type="ChEBI" id="CHEBI:18420"/>
    </cofactor>
</comment>
<evidence type="ECO:0000256" key="6">
    <source>
        <dbReference type="ARBA" id="ARBA00022842"/>
    </source>
</evidence>
<dbReference type="InterPro" id="IPR008162">
    <property type="entry name" value="Pyrophosphatase"/>
</dbReference>
<feature type="region of interest" description="Disordered" evidence="7">
    <location>
        <begin position="319"/>
        <end position="350"/>
    </location>
</feature>
<name>A0A7S2V803_9STRA</name>
<keyword evidence="5" id="KW-0378">Hydrolase</keyword>
<reference evidence="8" key="1">
    <citation type="submission" date="2021-01" db="EMBL/GenBank/DDBJ databases">
        <authorList>
            <person name="Corre E."/>
            <person name="Pelletier E."/>
            <person name="Niang G."/>
            <person name="Scheremetjew M."/>
            <person name="Finn R."/>
            <person name="Kale V."/>
            <person name="Holt S."/>
            <person name="Cochrane G."/>
            <person name="Meng A."/>
            <person name="Brown T."/>
            <person name="Cohen L."/>
        </authorList>
    </citation>
    <scope>NUCLEOTIDE SEQUENCE</scope>
    <source>
        <strain evidence="8">CCMP1661</strain>
    </source>
</reference>
<accession>A0A7S2V803</accession>
<dbReference type="Pfam" id="PF00719">
    <property type="entry name" value="Pyrophosphatase"/>
    <property type="match status" value="1"/>
</dbReference>
<dbReference type="GO" id="GO:0006796">
    <property type="term" value="P:phosphate-containing compound metabolic process"/>
    <property type="evidence" value="ECO:0007669"/>
    <property type="project" value="InterPro"/>
</dbReference>
<organism evidence="8">
    <name type="scientific">Fibrocapsa japonica</name>
    <dbReference type="NCBI Taxonomy" id="94617"/>
    <lineage>
        <taxon>Eukaryota</taxon>
        <taxon>Sar</taxon>
        <taxon>Stramenopiles</taxon>
        <taxon>Ochrophyta</taxon>
        <taxon>Raphidophyceae</taxon>
        <taxon>Chattonellales</taxon>
        <taxon>Chattonellaceae</taxon>
        <taxon>Fibrocapsa</taxon>
    </lineage>
</organism>
<dbReference type="EC" id="3.6.1.1" evidence="3"/>
<evidence type="ECO:0000256" key="2">
    <source>
        <dbReference type="ARBA" id="ARBA00006220"/>
    </source>
</evidence>
<dbReference type="Gene3D" id="3.90.80.10">
    <property type="entry name" value="Inorganic pyrophosphatase"/>
    <property type="match status" value="1"/>
</dbReference>
<evidence type="ECO:0000256" key="3">
    <source>
        <dbReference type="ARBA" id="ARBA00012146"/>
    </source>
</evidence>